<keyword evidence="1" id="KW-1133">Transmembrane helix</keyword>
<evidence type="ECO:0000256" key="1">
    <source>
        <dbReference type="SAM" id="Phobius"/>
    </source>
</evidence>
<evidence type="ECO:0000313" key="2">
    <source>
        <dbReference type="EMBL" id="RSJ90503.1"/>
    </source>
</evidence>
<dbReference type="Proteomes" id="UP000270868">
    <property type="component" value="Unassembled WGS sequence"/>
</dbReference>
<name>A0A3R9KMD5_STRCR</name>
<proteinExistence type="predicted"/>
<feature type="transmembrane region" description="Helical" evidence="1">
    <location>
        <begin position="12"/>
        <end position="33"/>
    </location>
</feature>
<dbReference type="RefSeq" id="WP_125373129.1">
    <property type="nucleotide sequence ID" value="NZ_RJPS01000004.1"/>
</dbReference>
<gene>
    <name evidence="2" type="ORF">D8792_04640</name>
</gene>
<keyword evidence="1" id="KW-0472">Membrane</keyword>
<accession>A0A3R9KMD5</accession>
<protein>
    <submittedName>
        <fullName evidence="2">Uncharacterized protein</fullName>
    </submittedName>
</protein>
<organism evidence="2 3">
    <name type="scientific">Streptococcus cristatus</name>
    <dbReference type="NCBI Taxonomy" id="45634"/>
    <lineage>
        <taxon>Bacteria</taxon>
        <taxon>Bacillati</taxon>
        <taxon>Bacillota</taxon>
        <taxon>Bacilli</taxon>
        <taxon>Lactobacillales</taxon>
        <taxon>Streptococcaceae</taxon>
        <taxon>Streptococcus</taxon>
    </lineage>
</organism>
<sequence>MAILIEEVTEEPGCAGCGCISIAIPIVILYLFRESIINGIITLLAGVFTVLLWLIGITLVITGGYYLLKYILKESESRKKE</sequence>
<reference evidence="2 3" key="1">
    <citation type="submission" date="2018-11" db="EMBL/GenBank/DDBJ databases">
        <title>Species Designations Belie Phenotypic and Genotypic Heterogeneity in Oral Streptococci.</title>
        <authorList>
            <person name="Velsko I."/>
        </authorList>
    </citation>
    <scope>NUCLEOTIDE SEQUENCE [LARGE SCALE GENOMIC DNA]</scope>
    <source>
        <strain evidence="2 3">A52</strain>
    </source>
</reference>
<keyword evidence="1" id="KW-0812">Transmembrane</keyword>
<comment type="caution">
    <text evidence="2">The sequence shown here is derived from an EMBL/GenBank/DDBJ whole genome shotgun (WGS) entry which is preliminary data.</text>
</comment>
<evidence type="ECO:0000313" key="3">
    <source>
        <dbReference type="Proteomes" id="UP000270868"/>
    </source>
</evidence>
<dbReference type="AlphaFoldDB" id="A0A3R9KMD5"/>
<feature type="transmembrane region" description="Helical" evidence="1">
    <location>
        <begin position="39"/>
        <end position="68"/>
    </location>
</feature>
<dbReference type="EMBL" id="RJPS01000004">
    <property type="protein sequence ID" value="RSJ90503.1"/>
    <property type="molecule type" value="Genomic_DNA"/>
</dbReference>